<dbReference type="InterPro" id="IPR020889">
    <property type="entry name" value="LipoPS_assembly_LptD"/>
</dbReference>
<name>A0ABX5FEJ3_9BURK</name>
<sequence>MSFAHMPFKQMALPNFSFIQALILSFASIWSPLVHAQKAWAMLPDRLILRTVDAFADFTLPPGQDMPLFLRGRRMEGSTRRGFTVDGEAEARRFRSIAKADRITYDLDSDELALWGNVRLIENGNTFTGSELHMYAGASEGYILTPTYELANRGNGWSQRAEIIGGDTIRITKGTYTGCACQEDPAWYIRASVFEFDMETSTGKAYNSVLFFQGKPIFASPYLSFPTSDTRKSGFLATTFSHSSTTGFELMTPYYFNISPNRDLTITPRMTSKRGIIWNANLRYLEPNYSGMFHMEYLPNDHGMNGKPNRYSYTWSHQQSMAFDIGTYINFTKISDNTYPEDFGVSGKTFQTTGMTRLYNREAGLNWSKGNWSLLARVLKYQVLAPSTAPYERVPQLLATYSKLDWHGFDFTMPVDYTRFRIGLLSTPQPNGERLYIKPTLSYPILRPGYFVIPRVIFNASSYRLQNSTWGIENTINRTLPTFSLDTGLLFERSVHLFGLNMIQTLEPRIFYVYSPYRNQNALPLFDTAEASCNLSEIFSENSFVGNDRIIDANRITMGISSHFMDANSGIQRAHFWLAQRYNLQESRVTLMKSLRPNNAGVSDLFAGASVFIAPPLSLTTALRYSANDSKIDRGDVAIAWHPGERKILNAHYRYLRTSPIIGESAINQVELSGQWPITHRFGVVARLNYSLADKTVIDSLGGLEYDSNCWAFRFGMQRYATNTMTRTTRFLAQMELKGLTKSGTSTTEAFKVAVPNYMTAPTKQIPSRFNNYE</sequence>
<feature type="domain" description="LptD C-terminal" evidence="3">
    <location>
        <begin position="309"/>
        <end position="681"/>
    </location>
</feature>
<dbReference type="PANTHER" id="PTHR30189">
    <property type="entry name" value="LPS-ASSEMBLY PROTEIN"/>
    <property type="match status" value="1"/>
</dbReference>
<protein>
    <recommendedName>
        <fullName evidence="2">LPS-assembly protein LptD</fullName>
    </recommendedName>
</protein>
<comment type="subunit">
    <text evidence="2">Component of the lipopolysaccharide transport and assembly complex. Interacts with LptE and LptA.</text>
</comment>
<dbReference type="InterPro" id="IPR007543">
    <property type="entry name" value="LptD_C"/>
</dbReference>
<accession>A0ABX5FEJ3</accession>
<gene>
    <name evidence="2 4" type="primary">lptD</name>
    <name evidence="4" type="ORF">BZL35_00753</name>
</gene>
<reference evidence="4 5" key="1">
    <citation type="journal article" date="2017" name="Front. Microbiol.">
        <title>Genome of Ca. Pandoraea novymonadis, an Endosymbiotic Bacterium of the Trypanosomatid Novymonas esmeraldas.</title>
        <authorList>
            <person name="Kostygov A.Y."/>
            <person name="Butenko A."/>
            <person name="Nenarokova A."/>
            <person name="Tashyreva D."/>
            <person name="Flegontov P."/>
            <person name="Lukes J."/>
            <person name="Yurchenko V."/>
        </authorList>
    </citation>
    <scope>NUCLEOTIDE SEQUENCE [LARGE SCALE GENOMIC DNA]</scope>
    <source>
        <strain evidence="4 5">E262</strain>
    </source>
</reference>
<dbReference type="Proteomes" id="UP000242660">
    <property type="component" value="Unassembled WGS sequence"/>
</dbReference>
<dbReference type="EMBL" id="MUHY01000002">
    <property type="protein sequence ID" value="PSB91711.1"/>
    <property type="molecule type" value="Genomic_DNA"/>
</dbReference>
<comment type="caution">
    <text evidence="4">The sequence shown here is derived from an EMBL/GenBank/DDBJ whole genome shotgun (WGS) entry which is preliminary data.</text>
</comment>
<dbReference type="HAMAP" id="MF_01411">
    <property type="entry name" value="LPS_assembly_LptD"/>
    <property type="match status" value="1"/>
</dbReference>
<organism evidence="4 5">
    <name type="scientific">Candidatus Pandoraea novymonadis</name>
    <dbReference type="NCBI Taxonomy" id="1808959"/>
    <lineage>
        <taxon>Bacteria</taxon>
        <taxon>Pseudomonadati</taxon>
        <taxon>Pseudomonadota</taxon>
        <taxon>Betaproteobacteria</taxon>
        <taxon>Burkholderiales</taxon>
        <taxon>Burkholderiaceae</taxon>
        <taxon>Pandoraea</taxon>
    </lineage>
</organism>
<proteinExistence type="inferred from homology"/>
<dbReference type="Gene3D" id="2.60.450.10">
    <property type="entry name" value="Lipopolysaccharide (LPS) transport protein A like domain"/>
    <property type="match status" value="1"/>
</dbReference>
<evidence type="ECO:0000256" key="1">
    <source>
        <dbReference type="ARBA" id="ARBA00022729"/>
    </source>
</evidence>
<keyword evidence="2" id="KW-0998">Cell outer membrane</keyword>
<keyword evidence="2" id="KW-0472">Membrane</keyword>
<comment type="similarity">
    <text evidence="2">Belongs to the LptD family.</text>
</comment>
<evidence type="ECO:0000259" key="3">
    <source>
        <dbReference type="Pfam" id="PF04453"/>
    </source>
</evidence>
<dbReference type="Pfam" id="PF04453">
    <property type="entry name" value="LptD"/>
    <property type="match status" value="1"/>
</dbReference>
<comment type="subcellular location">
    <subcellularLocation>
        <location evidence="2">Cell outer membrane</location>
    </subcellularLocation>
</comment>
<comment type="function">
    <text evidence="2">Together with LptE, is involved in the assembly of lipopolysaccharide (LPS) at the surface of the outer membrane.</text>
</comment>
<evidence type="ECO:0000313" key="4">
    <source>
        <dbReference type="EMBL" id="PSB91711.1"/>
    </source>
</evidence>
<keyword evidence="1 2" id="KW-0732">Signal</keyword>
<evidence type="ECO:0000256" key="2">
    <source>
        <dbReference type="HAMAP-Rule" id="MF_01411"/>
    </source>
</evidence>
<dbReference type="InterPro" id="IPR050218">
    <property type="entry name" value="LptD"/>
</dbReference>
<evidence type="ECO:0000313" key="5">
    <source>
        <dbReference type="Proteomes" id="UP000242660"/>
    </source>
</evidence>
<keyword evidence="5" id="KW-1185">Reference proteome</keyword>
<dbReference type="PANTHER" id="PTHR30189:SF1">
    <property type="entry name" value="LPS-ASSEMBLY PROTEIN LPTD"/>
    <property type="match status" value="1"/>
</dbReference>
<comment type="caution">
    <text evidence="2">Lacks conserved residue(s) required for the propagation of feature annotation.</text>
</comment>